<evidence type="ECO:0000313" key="13">
    <source>
        <dbReference type="Proteomes" id="UP000006334"/>
    </source>
</evidence>
<keyword evidence="5" id="KW-0997">Cell inner membrane</keyword>
<keyword evidence="8" id="KW-1133">Transmembrane helix</keyword>
<dbReference type="InterPro" id="IPR006260">
    <property type="entry name" value="TonB/TolA_C"/>
</dbReference>
<evidence type="ECO:0000256" key="4">
    <source>
        <dbReference type="ARBA" id="ARBA00022475"/>
    </source>
</evidence>
<proteinExistence type="inferred from homology"/>
<dbReference type="InterPro" id="IPR037682">
    <property type="entry name" value="TonB_C"/>
</dbReference>
<dbReference type="PANTHER" id="PTHR33446:SF14">
    <property type="entry name" value="PROTEIN TONB"/>
    <property type="match status" value="1"/>
</dbReference>
<evidence type="ECO:0000256" key="6">
    <source>
        <dbReference type="ARBA" id="ARBA00022692"/>
    </source>
</evidence>
<keyword evidence="4" id="KW-1003">Cell membrane</keyword>
<evidence type="ECO:0000256" key="3">
    <source>
        <dbReference type="ARBA" id="ARBA00022448"/>
    </source>
</evidence>
<evidence type="ECO:0000256" key="8">
    <source>
        <dbReference type="ARBA" id="ARBA00022989"/>
    </source>
</evidence>
<dbReference type="InterPro" id="IPR051045">
    <property type="entry name" value="TonB-dependent_transducer"/>
</dbReference>
<comment type="similarity">
    <text evidence="2">Belongs to the TonB family.</text>
</comment>
<evidence type="ECO:0000256" key="7">
    <source>
        <dbReference type="ARBA" id="ARBA00022927"/>
    </source>
</evidence>
<keyword evidence="10" id="KW-0732">Signal</keyword>
<dbReference type="SUPFAM" id="SSF74653">
    <property type="entry name" value="TolA/TonB C-terminal domain"/>
    <property type="match status" value="1"/>
</dbReference>
<dbReference type="InterPro" id="IPR011990">
    <property type="entry name" value="TPR-like_helical_dom_sf"/>
</dbReference>
<dbReference type="OrthoDB" id="1628901at2"/>
<dbReference type="RefSeq" id="WP_008845349.1">
    <property type="nucleotide sequence ID" value="NZ_BAEN01000059.1"/>
</dbReference>
<accession>K6X4I9</accession>
<reference evidence="12 13" key="1">
    <citation type="journal article" date="2017" name="Antonie Van Leeuwenhoek">
        <title>Rhizobium rhizosphaerae sp. nov., a novel species isolated from rice rhizosphere.</title>
        <authorList>
            <person name="Zhao J.J."/>
            <person name="Zhang J."/>
            <person name="Zhang R.J."/>
            <person name="Zhang C.W."/>
            <person name="Yin H.Q."/>
            <person name="Zhang X.X."/>
        </authorList>
    </citation>
    <scope>NUCLEOTIDE SEQUENCE [LARGE SCALE GENOMIC DNA]</scope>
    <source>
        <strain evidence="12 13">E3</strain>
    </source>
</reference>
<feature type="signal peptide" evidence="10">
    <location>
        <begin position="1"/>
        <end position="21"/>
    </location>
</feature>
<dbReference type="GO" id="GO:0005886">
    <property type="term" value="C:plasma membrane"/>
    <property type="evidence" value="ECO:0007669"/>
    <property type="project" value="UniProtKB-SubCell"/>
</dbReference>
<name>K6X4I9_9ALTE</name>
<dbReference type="GO" id="GO:0055085">
    <property type="term" value="P:transmembrane transport"/>
    <property type="evidence" value="ECO:0007669"/>
    <property type="project" value="InterPro"/>
</dbReference>
<dbReference type="NCBIfam" id="TIGR01352">
    <property type="entry name" value="tonB_Cterm"/>
    <property type="match status" value="1"/>
</dbReference>
<dbReference type="PROSITE" id="PS52015">
    <property type="entry name" value="TONB_CTD"/>
    <property type="match status" value="1"/>
</dbReference>
<feature type="domain" description="TonB C-terminal" evidence="11">
    <location>
        <begin position="279"/>
        <end position="370"/>
    </location>
</feature>
<dbReference type="SUPFAM" id="SSF48452">
    <property type="entry name" value="TPR-like"/>
    <property type="match status" value="1"/>
</dbReference>
<dbReference type="STRING" id="1127673.GLIP_2923"/>
<keyword evidence="13" id="KW-1185">Reference proteome</keyword>
<comment type="subcellular location">
    <subcellularLocation>
        <location evidence="1">Cell inner membrane</location>
        <topology evidence="1">Single-pass membrane protein</topology>
        <orientation evidence="1">Periplasmic side</orientation>
    </subcellularLocation>
</comment>
<evidence type="ECO:0000256" key="2">
    <source>
        <dbReference type="ARBA" id="ARBA00006555"/>
    </source>
</evidence>
<dbReference type="PANTHER" id="PTHR33446">
    <property type="entry name" value="PROTEIN TONB-RELATED"/>
    <property type="match status" value="1"/>
</dbReference>
<keyword evidence="9" id="KW-0472">Membrane</keyword>
<dbReference type="eggNOG" id="COG0810">
    <property type="taxonomic scope" value="Bacteria"/>
</dbReference>
<dbReference type="Gene3D" id="1.25.40.10">
    <property type="entry name" value="Tetratricopeptide repeat domain"/>
    <property type="match status" value="2"/>
</dbReference>
<evidence type="ECO:0000256" key="1">
    <source>
        <dbReference type="ARBA" id="ARBA00004383"/>
    </source>
</evidence>
<gene>
    <name evidence="12" type="ORF">GLIP_2923</name>
</gene>
<evidence type="ECO:0000313" key="12">
    <source>
        <dbReference type="EMBL" id="GAC15544.1"/>
    </source>
</evidence>
<dbReference type="GO" id="GO:0015031">
    <property type="term" value="P:protein transport"/>
    <property type="evidence" value="ECO:0007669"/>
    <property type="project" value="UniProtKB-KW"/>
</dbReference>
<protein>
    <recommendedName>
        <fullName evidence="11">TonB C-terminal domain-containing protein</fullName>
    </recommendedName>
</protein>
<dbReference type="Pfam" id="PF03544">
    <property type="entry name" value="TonB_C"/>
    <property type="match status" value="1"/>
</dbReference>
<organism evidence="12 13">
    <name type="scientific">Aliiglaciecola lipolytica E3</name>
    <dbReference type="NCBI Taxonomy" id="1127673"/>
    <lineage>
        <taxon>Bacteria</taxon>
        <taxon>Pseudomonadati</taxon>
        <taxon>Pseudomonadota</taxon>
        <taxon>Gammaproteobacteria</taxon>
        <taxon>Alteromonadales</taxon>
        <taxon>Alteromonadaceae</taxon>
        <taxon>Aliiglaciecola</taxon>
    </lineage>
</organism>
<evidence type="ECO:0000256" key="10">
    <source>
        <dbReference type="SAM" id="SignalP"/>
    </source>
</evidence>
<feature type="chain" id="PRO_5003896385" description="TonB C-terminal domain-containing protein" evidence="10">
    <location>
        <begin position="22"/>
        <end position="370"/>
    </location>
</feature>
<evidence type="ECO:0000256" key="9">
    <source>
        <dbReference type="ARBA" id="ARBA00023136"/>
    </source>
</evidence>
<dbReference type="Gene3D" id="3.30.1150.10">
    <property type="match status" value="1"/>
</dbReference>
<sequence length="370" mass="41891">MFKCLLVPSLLLSLSTNVALAQTPTFQDVYAQYNQAVSSEEHQSAVVYAKQALELGKERYGVNSENAINLEYNLGLAYSANKQPELAFETLANVADAYAALKDEHSVERFQALLDQIATADHYTTMNFNRKREKYRFVINAAIDIADNINENDKQAKASMYYLLSKILIKGPVSSHHFRHVFRTLEKTEELLLATVGEKDSRTVEVQFLLAKYNSAKNRTQSAIKYYETVITVIDDELETSHPYELASRAALVELYERSGKSEQATEHCIAIGHMTPWNDDMEPTPLYRTPPSYPMSKARQRKDGWVVLAFDIDQAGFVKNIKKLDEDGGSAFVDKAIEALEHWRYAPKIVDGQAVMAKNMKVQLDFKIQ</sequence>
<evidence type="ECO:0000259" key="11">
    <source>
        <dbReference type="PROSITE" id="PS52015"/>
    </source>
</evidence>
<keyword evidence="7" id="KW-0653">Protein transport</keyword>
<dbReference type="EMBL" id="BAEN01000059">
    <property type="protein sequence ID" value="GAC15544.1"/>
    <property type="molecule type" value="Genomic_DNA"/>
</dbReference>
<keyword evidence="3" id="KW-0813">Transport</keyword>
<comment type="caution">
    <text evidence="12">The sequence shown here is derived from an EMBL/GenBank/DDBJ whole genome shotgun (WGS) entry which is preliminary data.</text>
</comment>
<evidence type="ECO:0000256" key="5">
    <source>
        <dbReference type="ARBA" id="ARBA00022519"/>
    </source>
</evidence>
<keyword evidence="6" id="KW-0812">Transmembrane</keyword>
<dbReference type="Proteomes" id="UP000006334">
    <property type="component" value="Unassembled WGS sequence"/>
</dbReference>
<dbReference type="AlphaFoldDB" id="K6X4I9"/>